<dbReference type="Proteomes" id="UP000640485">
    <property type="component" value="Unassembled WGS sequence"/>
</dbReference>
<evidence type="ECO:0000313" key="1">
    <source>
        <dbReference type="EMBL" id="MBK4217247.1"/>
    </source>
</evidence>
<proteinExistence type="predicted"/>
<dbReference type="NCBIfam" id="NF047352">
    <property type="entry name" value="P_loop_sacsin"/>
    <property type="match status" value="1"/>
</dbReference>
<sequence>MDVRNQESDLKQLAEFVHEECQKRLKAYEAQPRDAAEHFETENEVLSGGYAYRQLYELVQNAADAILEAAEPQGRIHVRLSHNRLEAANTGAALDEPGIVALLNARSSPKRGNQIGRFGIGFKSLLKLGGRVDLTSRSVGLRFDPEACRDRIRRHLGLAKDAPAPGMRLAEVLDPAAESSPLSEASRWNWATTVVSAEIADETAFERLSQEIADFPAEFLLFLPSAISLELEVEGAAPRLLTKRIEDGLAVVSDGTNEARWKVFEASVKVDSPAARSDATHIQAREQVPLSWAVPVGGREQAGRFWAFFPTETQSRTSGILNAPWKLNSDRTNLIRGPWNEAIMQAAADLISGSLTALSTPEDCGAAVSAFPRQPERQDEIAVPLIRSLWDQIVSSEVLADVNGIPRSPSQLLRHFVEDTEICRSWADLASADARDRYLHPDCYSSEARVSRLNALVTEAKRRDMQVLAKSPANKWLDCIAHTDLAMARRTLAFTGNLLREKFKYGLFSVPEACLIPTADGGLAAPSEAVIVSGSAPPAGFLAVAEGLVSDKEARDILVNLMDVTELASASWSDILEASLTTAEDSNRPEDWENFWYNIASAPQEARQEYIDELDLERTKFRAVSGMWTSRSLLIVRESPSGFPEDHVMDPQFRQQIETTVPSGWLSEFPGIEESADRDDPDFKDYLRLLSPGFDEICREHSGSTPRYLPKFSSYSIRMPSGWRLLPVLPTASSAQLSRMLVGAIAQFAENASISEACAATMGGASGAT</sequence>
<evidence type="ECO:0000313" key="2">
    <source>
        <dbReference type="Proteomes" id="UP000640485"/>
    </source>
</evidence>
<accession>A0A934VZP7</accession>
<keyword evidence="2" id="KW-1185">Reference proteome</keyword>
<reference evidence="1" key="1">
    <citation type="submission" date="2021-01" db="EMBL/GenBank/DDBJ databases">
        <title>Paracoccus amoyensis sp. nov., isolated from the surface seawater along the coast of Xiamen Island, China.</title>
        <authorList>
            <person name="Lyu L."/>
        </authorList>
    </citation>
    <scope>NUCLEOTIDE SEQUENCE</scope>
    <source>
        <strain evidence="1">MJ17</strain>
    </source>
</reference>
<dbReference type="EMBL" id="JAEPRQ010000006">
    <property type="protein sequence ID" value="MBK4217247.1"/>
    <property type="molecule type" value="Genomic_DNA"/>
</dbReference>
<comment type="caution">
    <text evidence="1">The sequence shown here is derived from an EMBL/GenBank/DDBJ whole genome shotgun (WGS) entry which is preliminary data.</text>
</comment>
<dbReference type="AlphaFoldDB" id="A0A934VZP7"/>
<name>A0A934VZP7_9RHOB</name>
<gene>
    <name evidence="1" type="ORF">JJJ17_15050</name>
</gene>
<dbReference type="InterPro" id="IPR036890">
    <property type="entry name" value="HATPase_C_sf"/>
</dbReference>
<dbReference type="SUPFAM" id="SSF55874">
    <property type="entry name" value="ATPase domain of HSP90 chaperone/DNA topoisomerase II/histidine kinase"/>
    <property type="match status" value="1"/>
</dbReference>
<dbReference type="RefSeq" id="WP_200687856.1">
    <property type="nucleotide sequence ID" value="NZ_JAEPRQ010000006.1"/>
</dbReference>
<evidence type="ECO:0008006" key="3">
    <source>
        <dbReference type="Google" id="ProtNLM"/>
    </source>
</evidence>
<dbReference type="Gene3D" id="3.30.565.10">
    <property type="entry name" value="Histidine kinase-like ATPase, C-terminal domain"/>
    <property type="match status" value="1"/>
</dbReference>
<protein>
    <recommendedName>
        <fullName evidence="3">ATP-binding protein</fullName>
    </recommendedName>
</protein>
<organism evidence="1 2">
    <name type="scientific">Paracoccus caeni</name>
    <dbReference type="NCBI Taxonomy" id="657651"/>
    <lineage>
        <taxon>Bacteria</taxon>
        <taxon>Pseudomonadati</taxon>
        <taxon>Pseudomonadota</taxon>
        <taxon>Alphaproteobacteria</taxon>
        <taxon>Rhodobacterales</taxon>
        <taxon>Paracoccaceae</taxon>
        <taxon>Paracoccus</taxon>
    </lineage>
</organism>